<dbReference type="EMBL" id="BNCQ01000023">
    <property type="protein sequence ID" value="GIM07148.1"/>
    <property type="molecule type" value="Genomic_DNA"/>
</dbReference>
<dbReference type="AlphaFoldDB" id="A0A8J4LRF8"/>
<protein>
    <submittedName>
        <fullName evidence="2">Uncharacterized protein</fullName>
    </submittedName>
</protein>
<dbReference type="Proteomes" id="UP000722791">
    <property type="component" value="Unassembled WGS sequence"/>
</dbReference>
<evidence type="ECO:0000313" key="2">
    <source>
        <dbReference type="EMBL" id="GIM07148.1"/>
    </source>
</evidence>
<name>A0A8J4LRF8_9CHLO</name>
<sequence length="667" mass="71864">MYSLPNVLNSVPHVFLFVDKISDLRLVCRSCRDVHDANCARIALHCPILINLSGREAAVTVASEAFRNIASRGGRPRILHIYLCNDISENMLFDILTPLATFVRSLYIGSAGSCFPSSVRLAAITPQLSALHLEVRAPQPLPLQATTFCGAANTTDIEGGGKPACDETRKQTAAAVVSAWSRTFGCSLRTLSLDLELSSDPDLEIAPHYHITSLLPGDLGNCCPLLAELRVRLQLPSAQNGQHQQHQSSVMRSAVAVSLLSTVANLDNLTSLELCLPSLAFRPHWATTLTTLGLLPHLTKLVLPIRGNDEAEGDVTRPPPKRTHLVYGATLETLLHCRTPTLATHIVELDLGLDLALTLPYLPYDALVLVRLRVGELSAECVSYSQWDVVPEPPQPLPLRVLSAVPSDLWARTGSEDGDGGGRPSCSLPLAAVRLPPRLQVLQVRYMPDVAILAALAELPYFDTLDCMAVRHPQGEICLDLAAVGLPGPPDLDGCCGAVASWFPAIVAAAAGLLRRVLADRDWRRHPLTLRPSPFSFHRESYSRLRWAGPHAPWMAAVAPLGLKVTRLRLKQMALEQGDVLSLAEALPGLQSVELTHCSARRSSLRSWSTALGPDVLDASGADMPPGGPDDCEDIFGSSGSGSCSSSSSSGRGSRGEEERSPDMRLR</sequence>
<feature type="compositionally biased region" description="Low complexity" evidence="1">
    <location>
        <begin position="637"/>
        <end position="652"/>
    </location>
</feature>
<gene>
    <name evidence="2" type="ORF">Vretimale_11367</name>
</gene>
<feature type="compositionally biased region" description="Basic and acidic residues" evidence="1">
    <location>
        <begin position="654"/>
        <end position="667"/>
    </location>
</feature>
<accession>A0A8J4LRF8</accession>
<evidence type="ECO:0000313" key="3">
    <source>
        <dbReference type="Proteomes" id="UP000722791"/>
    </source>
</evidence>
<comment type="caution">
    <text evidence="2">The sequence shown here is derived from an EMBL/GenBank/DDBJ whole genome shotgun (WGS) entry which is preliminary data.</text>
</comment>
<organism evidence="2 3">
    <name type="scientific">Volvox reticuliferus</name>
    <dbReference type="NCBI Taxonomy" id="1737510"/>
    <lineage>
        <taxon>Eukaryota</taxon>
        <taxon>Viridiplantae</taxon>
        <taxon>Chlorophyta</taxon>
        <taxon>core chlorophytes</taxon>
        <taxon>Chlorophyceae</taxon>
        <taxon>CS clade</taxon>
        <taxon>Chlamydomonadales</taxon>
        <taxon>Volvocaceae</taxon>
        <taxon>Volvox</taxon>
    </lineage>
</organism>
<proteinExistence type="predicted"/>
<evidence type="ECO:0000256" key="1">
    <source>
        <dbReference type="SAM" id="MobiDB-lite"/>
    </source>
</evidence>
<reference evidence="2" key="1">
    <citation type="journal article" date="2021" name="Proc. Natl. Acad. Sci. U.S.A.">
        <title>Three genomes in the algal genus Volvox reveal the fate of a haploid sex-determining region after a transition to homothallism.</title>
        <authorList>
            <person name="Yamamoto K."/>
            <person name="Hamaji T."/>
            <person name="Kawai-Toyooka H."/>
            <person name="Matsuzaki R."/>
            <person name="Takahashi F."/>
            <person name="Nishimura Y."/>
            <person name="Kawachi M."/>
            <person name="Noguchi H."/>
            <person name="Minakuchi Y."/>
            <person name="Umen J.G."/>
            <person name="Toyoda A."/>
            <person name="Nozaki H."/>
        </authorList>
    </citation>
    <scope>NUCLEOTIDE SEQUENCE</scope>
    <source>
        <strain evidence="2">NIES-3785</strain>
    </source>
</reference>
<feature type="region of interest" description="Disordered" evidence="1">
    <location>
        <begin position="616"/>
        <end position="667"/>
    </location>
</feature>